<evidence type="ECO:0000259" key="4">
    <source>
        <dbReference type="Pfam" id="PF00254"/>
    </source>
</evidence>
<reference evidence="5 6" key="1">
    <citation type="submission" date="2024-03" db="EMBL/GenBank/DDBJ databases">
        <title>The Acrasis kona genome and developmental transcriptomes reveal deep origins of eukaryotic multicellular pathways.</title>
        <authorList>
            <person name="Sheikh S."/>
            <person name="Fu C.-J."/>
            <person name="Brown M.W."/>
            <person name="Baldauf S.L."/>
        </authorList>
    </citation>
    <scope>NUCLEOTIDE SEQUENCE [LARGE SCALE GENOMIC DNA]</scope>
    <source>
        <strain evidence="5 6">ATCC MYA-3509</strain>
    </source>
</reference>
<protein>
    <submittedName>
        <fullName evidence="5">Peptidyl-prolyl cis-trans isomerase</fullName>
    </submittedName>
</protein>
<dbReference type="InterPro" id="IPR050754">
    <property type="entry name" value="FKBP4/5/8-like"/>
</dbReference>
<dbReference type="Pfam" id="PF00254">
    <property type="entry name" value="FKBP_C"/>
    <property type="match status" value="1"/>
</dbReference>
<dbReference type="PROSITE" id="PS50005">
    <property type="entry name" value="TPR"/>
    <property type="match status" value="1"/>
</dbReference>
<dbReference type="InterPro" id="IPR001179">
    <property type="entry name" value="PPIase_FKBP_dom"/>
</dbReference>
<gene>
    <name evidence="5" type="ORF">AKO1_001852</name>
</gene>
<accession>A0AAW2ZBP9</accession>
<dbReference type="InterPro" id="IPR019734">
    <property type="entry name" value="TPR_rpt"/>
</dbReference>
<dbReference type="EMBL" id="JAOPGA020001203">
    <property type="protein sequence ID" value="KAL0486141.1"/>
    <property type="molecule type" value="Genomic_DNA"/>
</dbReference>
<dbReference type="Proteomes" id="UP001431209">
    <property type="component" value="Unassembled WGS sequence"/>
</dbReference>
<dbReference type="Gene3D" id="1.25.40.10">
    <property type="entry name" value="Tetratricopeptide repeat domain"/>
    <property type="match status" value="1"/>
</dbReference>
<dbReference type="Gene3D" id="3.10.50.40">
    <property type="match status" value="1"/>
</dbReference>
<proteinExistence type="predicted"/>
<keyword evidence="5" id="KW-0413">Isomerase</keyword>
<feature type="domain" description="PPIase FKBP-type" evidence="4">
    <location>
        <begin position="28"/>
        <end position="88"/>
    </location>
</feature>
<comment type="caution">
    <text evidence="5">The sequence shown here is derived from an EMBL/GenBank/DDBJ whole genome shotgun (WGS) entry which is preliminary data.</text>
</comment>
<dbReference type="AlphaFoldDB" id="A0AAW2ZBP9"/>
<keyword evidence="1" id="KW-0677">Repeat</keyword>
<evidence type="ECO:0000256" key="3">
    <source>
        <dbReference type="PROSITE-ProRule" id="PRU00339"/>
    </source>
</evidence>
<evidence type="ECO:0000256" key="2">
    <source>
        <dbReference type="ARBA" id="ARBA00022803"/>
    </source>
</evidence>
<keyword evidence="6" id="KW-1185">Reference proteome</keyword>
<dbReference type="GO" id="GO:0003755">
    <property type="term" value="F:peptidyl-prolyl cis-trans isomerase activity"/>
    <property type="evidence" value="ECO:0007669"/>
    <property type="project" value="InterPro"/>
</dbReference>
<dbReference type="SUPFAM" id="SSF48452">
    <property type="entry name" value="TPR-like"/>
    <property type="match status" value="1"/>
</dbReference>
<evidence type="ECO:0000313" key="6">
    <source>
        <dbReference type="Proteomes" id="UP001431209"/>
    </source>
</evidence>
<dbReference type="SUPFAM" id="SSF54534">
    <property type="entry name" value="FKBP-like"/>
    <property type="match status" value="1"/>
</dbReference>
<evidence type="ECO:0000313" key="5">
    <source>
        <dbReference type="EMBL" id="KAL0486141.1"/>
    </source>
</evidence>
<dbReference type="InterPro" id="IPR011990">
    <property type="entry name" value="TPR-like_helical_dom_sf"/>
</dbReference>
<keyword evidence="2 3" id="KW-0802">TPR repeat</keyword>
<sequence>MLEASSLSDRVFKLNIIQHGNGAATCPQNATAYVHFSCSLETGKVIHDTRRLNKPERYELSSDQLSLELKLCILSMRVGEISCFKIKQVQHAARQKRKLHLQSFQRAQEALSCDAYIYEIELISHDLQPCYSTQNLTTEAERTQKASNKKEDGNLYFSQKEYKLAMKEYYIAYHLISCDRSELLETLLLNISACCIPLSLYDQGIHYCTRTLELDPNNIKAYYRRSTCYMKKQQYEEAQMDIVQALSIAPTNQALIKQQATIKTLQTKQDQQERRMYNKLFH</sequence>
<dbReference type="InterPro" id="IPR046357">
    <property type="entry name" value="PPIase_dom_sf"/>
</dbReference>
<dbReference type="SMART" id="SM00028">
    <property type="entry name" value="TPR"/>
    <property type="match status" value="2"/>
</dbReference>
<feature type="repeat" description="TPR" evidence="3">
    <location>
        <begin position="219"/>
        <end position="252"/>
    </location>
</feature>
<name>A0AAW2ZBP9_9EUKA</name>
<dbReference type="PANTHER" id="PTHR46512">
    <property type="entry name" value="PEPTIDYLPROLYL ISOMERASE"/>
    <property type="match status" value="1"/>
</dbReference>
<organism evidence="5 6">
    <name type="scientific">Acrasis kona</name>
    <dbReference type="NCBI Taxonomy" id="1008807"/>
    <lineage>
        <taxon>Eukaryota</taxon>
        <taxon>Discoba</taxon>
        <taxon>Heterolobosea</taxon>
        <taxon>Tetramitia</taxon>
        <taxon>Eutetramitia</taxon>
        <taxon>Acrasidae</taxon>
        <taxon>Acrasis</taxon>
    </lineage>
</organism>
<dbReference type="Pfam" id="PF13431">
    <property type="entry name" value="TPR_17"/>
    <property type="match status" value="1"/>
</dbReference>
<evidence type="ECO:0000256" key="1">
    <source>
        <dbReference type="ARBA" id="ARBA00022737"/>
    </source>
</evidence>